<organism evidence="2 3">
    <name type="scientific">Polarella glacialis</name>
    <name type="common">Dinoflagellate</name>
    <dbReference type="NCBI Taxonomy" id="89957"/>
    <lineage>
        <taxon>Eukaryota</taxon>
        <taxon>Sar</taxon>
        <taxon>Alveolata</taxon>
        <taxon>Dinophyceae</taxon>
        <taxon>Suessiales</taxon>
        <taxon>Suessiaceae</taxon>
        <taxon>Polarella</taxon>
    </lineage>
</organism>
<keyword evidence="1" id="KW-0812">Transmembrane</keyword>
<dbReference type="EMBL" id="CAJNNV010009146">
    <property type="protein sequence ID" value="CAE8597066.1"/>
    <property type="molecule type" value="Genomic_DNA"/>
</dbReference>
<name>A0A813E529_POLGL</name>
<keyword evidence="3" id="KW-1185">Reference proteome</keyword>
<keyword evidence="1" id="KW-0472">Membrane</keyword>
<comment type="caution">
    <text evidence="2">The sequence shown here is derived from an EMBL/GenBank/DDBJ whole genome shotgun (WGS) entry which is preliminary data.</text>
</comment>
<feature type="transmembrane region" description="Helical" evidence="1">
    <location>
        <begin position="70"/>
        <end position="86"/>
    </location>
</feature>
<accession>A0A813E529</accession>
<gene>
    <name evidence="2" type="ORF">PGLA1383_LOCUS15520</name>
</gene>
<protein>
    <submittedName>
        <fullName evidence="2">Uncharacterized protein</fullName>
    </submittedName>
</protein>
<dbReference type="OrthoDB" id="423534at2759"/>
<dbReference type="Proteomes" id="UP000654075">
    <property type="component" value="Unassembled WGS sequence"/>
</dbReference>
<reference evidence="2" key="1">
    <citation type="submission" date="2021-02" db="EMBL/GenBank/DDBJ databases">
        <authorList>
            <person name="Dougan E. K."/>
            <person name="Rhodes N."/>
            <person name="Thang M."/>
            <person name="Chan C."/>
        </authorList>
    </citation>
    <scope>NUCLEOTIDE SEQUENCE</scope>
</reference>
<evidence type="ECO:0000313" key="3">
    <source>
        <dbReference type="Proteomes" id="UP000654075"/>
    </source>
</evidence>
<dbReference type="OMA" id="MISMASK"/>
<keyword evidence="1" id="KW-1133">Transmembrane helix</keyword>
<evidence type="ECO:0000256" key="1">
    <source>
        <dbReference type="SAM" id="Phobius"/>
    </source>
</evidence>
<proteinExistence type="predicted"/>
<sequence length="104" mass="11032">MKEAAYQQAQVGMQAAREGAATAVSELRHYVQEGPAGISVLCFLGGIATTLIGVLGLLSITDSLTSPFQYVLNAYLTVFGIVTFLLEADVESVRSLRVLGRLSP</sequence>
<feature type="transmembrane region" description="Helical" evidence="1">
    <location>
        <begin position="36"/>
        <end position="58"/>
    </location>
</feature>
<evidence type="ECO:0000313" key="2">
    <source>
        <dbReference type="EMBL" id="CAE8597066.1"/>
    </source>
</evidence>
<dbReference type="AlphaFoldDB" id="A0A813E529"/>